<organism evidence="2 3">
    <name type="scientific">Tumidithrix elongata BACA0141</name>
    <dbReference type="NCBI Taxonomy" id="2716417"/>
    <lineage>
        <taxon>Bacteria</taxon>
        <taxon>Bacillati</taxon>
        <taxon>Cyanobacteriota</taxon>
        <taxon>Cyanophyceae</taxon>
        <taxon>Pseudanabaenales</taxon>
        <taxon>Pseudanabaenaceae</taxon>
        <taxon>Tumidithrix</taxon>
        <taxon>Tumidithrix elongata</taxon>
    </lineage>
</organism>
<reference evidence="2" key="1">
    <citation type="submission" date="2024-01" db="EMBL/GenBank/DDBJ databases">
        <title>Bank of Algae and Cyanobacteria of the Azores (BACA) strain genomes.</title>
        <authorList>
            <person name="Luz R."/>
            <person name="Cordeiro R."/>
            <person name="Fonseca A."/>
            <person name="Goncalves V."/>
        </authorList>
    </citation>
    <scope>NUCLEOTIDE SEQUENCE</scope>
    <source>
        <strain evidence="2">BACA0141</strain>
    </source>
</reference>
<dbReference type="SUPFAM" id="SSF47090">
    <property type="entry name" value="PGBD-like"/>
    <property type="match status" value="1"/>
</dbReference>
<gene>
    <name evidence="2" type="ORF">V2H45_19010</name>
</gene>
<accession>A0AAW9Q6I8</accession>
<dbReference type="AlphaFoldDB" id="A0AAW9Q6I8"/>
<comment type="caution">
    <text evidence="2">The sequence shown here is derived from an EMBL/GenBank/DDBJ whole genome shotgun (WGS) entry which is preliminary data.</text>
</comment>
<dbReference type="RefSeq" id="WP_330485274.1">
    <property type="nucleotide sequence ID" value="NZ_JAZBJZ010000096.1"/>
</dbReference>
<dbReference type="InterPro" id="IPR036365">
    <property type="entry name" value="PGBD-like_sf"/>
</dbReference>
<evidence type="ECO:0000313" key="2">
    <source>
        <dbReference type="EMBL" id="MEE3718838.1"/>
    </source>
</evidence>
<name>A0AAW9Q6I8_9CYAN</name>
<dbReference type="EMBL" id="JAZBJZ010000096">
    <property type="protein sequence ID" value="MEE3718838.1"/>
    <property type="molecule type" value="Genomic_DNA"/>
</dbReference>
<evidence type="ECO:0000313" key="3">
    <source>
        <dbReference type="Proteomes" id="UP001333818"/>
    </source>
</evidence>
<dbReference type="InterPro" id="IPR002477">
    <property type="entry name" value="Peptidoglycan-bd-like"/>
</dbReference>
<proteinExistence type="predicted"/>
<sequence length="91" mass="9398">MAHAELYKGDSSEEVTLLQTLLGINADGVFGDQTEAAVIKFQTEHGLDADGIVGARTWEALEAKKASSVIDTTGKSFGQIFGGIGNPGASS</sequence>
<dbReference type="Gene3D" id="1.10.101.10">
    <property type="entry name" value="PGBD-like superfamily/PGBD"/>
    <property type="match status" value="1"/>
</dbReference>
<keyword evidence="3" id="KW-1185">Reference proteome</keyword>
<dbReference type="Pfam" id="PF01471">
    <property type="entry name" value="PG_binding_1"/>
    <property type="match status" value="1"/>
</dbReference>
<feature type="domain" description="Peptidoglycan binding-like" evidence="1">
    <location>
        <begin position="23"/>
        <end position="61"/>
    </location>
</feature>
<protein>
    <submittedName>
        <fullName evidence="2">Peptidoglycan-binding domain-containing protein</fullName>
    </submittedName>
</protein>
<dbReference type="Proteomes" id="UP001333818">
    <property type="component" value="Unassembled WGS sequence"/>
</dbReference>
<dbReference type="InterPro" id="IPR036366">
    <property type="entry name" value="PGBDSf"/>
</dbReference>
<evidence type="ECO:0000259" key="1">
    <source>
        <dbReference type="Pfam" id="PF01471"/>
    </source>
</evidence>